<gene>
    <name evidence="2" type="ORF">Slin15195_G064020</name>
</gene>
<dbReference type="AlphaFoldDB" id="A0A9Q9AVX5"/>
<reference evidence="2" key="1">
    <citation type="submission" date="2022-06" db="EMBL/GenBank/DDBJ databases">
        <title>Complete genome sequences of two strains of the flax pathogen Septoria linicola.</title>
        <authorList>
            <person name="Lapalu N."/>
            <person name="Simon A."/>
            <person name="Demenou B."/>
            <person name="Paumier D."/>
            <person name="Guillot M.-P."/>
            <person name="Gout L."/>
            <person name="Valade R."/>
        </authorList>
    </citation>
    <scope>NUCLEOTIDE SEQUENCE</scope>
    <source>
        <strain evidence="2">SE15195</strain>
    </source>
</reference>
<name>A0A9Q9AVX5_9PEZI</name>
<sequence length="216" mass="24861">MAFEGRYPPFPSAAFQRYNERQAADTLCHDNSEAARRLRRIPMPNYPKRDRCRPRQSPQELRSYARAGHQHALRYHHFDAAKQEQRAAPWLKGLNLSFGGADFANRIHHDMMWSDMSSGVDFGEFTNDEEDDDAQSIVHYELDRDDEEEQEQGEDPEEDESSEDGGNDEDENEHNKKQLIEDRVPQGEEKSVNCGVLSQLKAKMSKACKAIMAMTQ</sequence>
<evidence type="ECO:0000256" key="1">
    <source>
        <dbReference type="SAM" id="MobiDB-lite"/>
    </source>
</evidence>
<proteinExistence type="predicted"/>
<keyword evidence="3" id="KW-1185">Reference proteome</keyword>
<dbReference type="EMBL" id="CP099422">
    <property type="protein sequence ID" value="USW53083.1"/>
    <property type="molecule type" value="Genomic_DNA"/>
</dbReference>
<feature type="compositionally biased region" description="Basic and acidic residues" evidence="1">
    <location>
        <begin position="173"/>
        <end position="191"/>
    </location>
</feature>
<protein>
    <submittedName>
        <fullName evidence="2">Uncharacterized protein</fullName>
    </submittedName>
</protein>
<feature type="compositionally biased region" description="Acidic residues" evidence="1">
    <location>
        <begin position="143"/>
        <end position="172"/>
    </location>
</feature>
<dbReference type="Proteomes" id="UP001056384">
    <property type="component" value="Chromosome 5"/>
</dbReference>
<feature type="region of interest" description="Disordered" evidence="1">
    <location>
        <begin position="44"/>
        <end position="66"/>
    </location>
</feature>
<evidence type="ECO:0000313" key="3">
    <source>
        <dbReference type="Proteomes" id="UP001056384"/>
    </source>
</evidence>
<accession>A0A9Q9AVX5</accession>
<feature type="region of interest" description="Disordered" evidence="1">
    <location>
        <begin position="143"/>
        <end position="192"/>
    </location>
</feature>
<evidence type="ECO:0000313" key="2">
    <source>
        <dbReference type="EMBL" id="USW53083.1"/>
    </source>
</evidence>
<organism evidence="2 3">
    <name type="scientific">Septoria linicola</name>
    <dbReference type="NCBI Taxonomy" id="215465"/>
    <lineage>
        <taxon>Eukaryota</taxon>
        <taxon>Fungi</taxon>
        <taxon>Dikarya</taxon>
        <taxon>Ascomycota</taxon>
        <taxon>Pezizomycotina</taxon>
        <taxon>Dothideomycetes</taxon>
        <taxon>Dothideomycetidae</taxon>
        <taxon>Mycosphaerellales</taxon>
        <taxon>Mycosphaerellaceae</taxon>
        <taxon>Septoria</taxon>
    </lineage>
</organism>